<dbReference type="RefSeq" id="WP_340359653.1">
    <property type="nucleotide sequence ID" value="NZ_JBBKZU010000013.1"/>
</dbReference>
<dbReference type="PANTHER" id="PTHR30561">
    <property type="entry name" value="SMR FAMILY PROTON-DEPENDENT DRUG EFFLUX TRANSPORTER SUGE"/>
    <property type="match status" value="1"/>
</dbReference>
<dbReference type="Pfam" id="PF00892">
    <property type="entry name" value="EamA"/>
    <property type="match status" value="1"/>
</dbReference>
<evidence type="ECO:0000256" key="11">
    <source>
        <dbReference type="SAM" id="Phobius"/>
    </source>
</evidence>
<dbReference type="Gene3D" id="1.10.3730.20">
    <property type="match status" value="1"/>
</dbReference>
<dbReference type="PANTHER" id="PTHR30561:SF9">
    <property type="entry name" value="4-AMINO-4-DEOXY-L-ARABINOSE-PHOSPHOUNDECAPRENOL FLIPPASE SUBUNIT ARNF-RELATED"/>
    <property type="match status" value="1"/>
</dbReference>
<evidence type="ECO:0000259" key="12">
    <source>
        <dbReference type="Pfam" id="PF00892"/>
    </source>
</evidence>
<keyword evidence="3" id="KW-0444">Lipid biosynthesis</keyword>
<evidence type="ECO:0000256" key="8">
    <source>
        <dbReference type="ARBA" id="ARBA00022989"/>
    </source>
</evidence>
<keyword evidence="5" id="KW-0441">Lipid A biosynthesis</keyword>
<comment type="subcellular location">
    <subcellularLocation>
        <location evidence="1">Cell membrane</location>
        <topology evidence="1">Multi-pass membrane protein</topology>
    </subcellularLocation>
</comment>
<protein>
    <submittedName>
        <fullName evidence="13">SMR family transporter</fullName>
    </submittedName>
</protein>
<keyword evidence="7" id="KW-0448">Lipopolysaccharide biosynthesis</keyword>
<evidence type="ECO:0000256" key="4">
    <source>
        <dbReference type="ARBA" id="ARBA00022519"/>
    </source>
</evidence>
<keyword evidence="2" id="KW-1003">Cell membrane</keyword>
<feature type="domain" description="EamA" evidence="12">
    <location>
        <begin position="55"/>
        <end position="123"/>
    </location>
</feature>
<keyword evidence="6 11" id="KW-0812">Transmembrane</keyword>
<evidence type="ECO:0000256" key="3">
    <source>
        <dbReference type="ARBA" id="ARBA00022516"/>
    </source>
</evidence>
<keyword evidence="9" id="KW-0443">Lipid metabolism</keyword>
<keyword evidence="14" id="KW-1185">Reference proteome</keyword>
<keyword evidence="4" id="KW-0997">Cell inner membrane</keyword>
<evidence type="ECO:0000256" key="1">
    <source>
        <dbReference type="ARBA" id="ARBA00004651"/>
    </source>
</evidence>
<evidence type="ECO:0000256" key="6">
    <source>
        <dbReference type="ARBA" id="ARBA00022692"/>
    </source>
</evidence>
<keyword evidence="8 11" id="KW-1133">Transmembrane helix</keyword>
<evidence type="ECO:0000256" key="9">
    <source>
        <dbReference type="ARBA" id="ARBA00023098"/>
    </source>
</evidence>
<evidence type="ECO:0000256" key="5">
    <source>
        <dbReference type="ARBA" id="ARBA00022556"/>
    </source>
</evidence>
<keyword evidence="10 11" id="KW-0472">Membrane</keyword>
<evidence type="ECO:0000313" key="14">
    <source>
        <dbReference type="Proteomes" id="UP001365846"/>
    </source>
</evidence>
<organism evidence="13 14">
    <name type="scientific">Variovorax ureilyticus</name>
    <dbReference type="NCBI Taxonomy" id="1836198"/>
    <lineage>
        <taxon>Bacteria</taxon>
        <taxon>Pseudomonadati</taxon>
        <taxon>Pseudomonadota</taxon>
        <taxon>Betaproteobacteria</taxon>
        <taxon>Burkholderiales</taxon>
        <taxon>Comamonadaceae</taxon>
        <taxon>Variovorax</taxon>
    </lineage>
</organism>
<proteinExistence type="predicted"/>
<dbReference type="Proteomes" id="UP001365846">
    <property type="component" value="Unassembled WGS sequence"/>
</dbReference>
<feature type="transmembrane region" description="Helical" evidence="11">
    <location>
        <begin position="80"/>
        <end position="100"/>
    </location>
</feature>
<name>A0ABU8VL76_9BURK</name>
<dbReference type="SUPFAM" id="SSF103481">
    <property type="entry name" value="Multidrug resistance efflux transporter EmrE"/>
    <property type="match status" value="1"/>
</dbReference>
<dbReference type="EMBL" id="JBBKZU010000013">
    <property type="protein sequence ID" value="MEJ8814422.1"/>
    <property type="molecule type" value="Genomic_DNA"/>
</dbReference>
<evidence type="ECO:0000256" key="7">
    <source>
        <dbReference type="ARBA" id="ARBA00022985"/>
    </source>
</evidence>
<evidence type="ECO:0000313" key="13">
    <source>
        <dbReference type="EMBL" id="MEJ8814422.1"/>
    </source>
</evidence>
<accession>A0ABU8VL76</accession>
<dbReference type="InterPro" id="IPR037185">
    <property type="entry name" value="EmrE-like"/>
</dbReference>
<gene>
    <name evidence="13" type="ORF">WKW77_25315</name>
</gene>
<evidence type="ECO:0000256" key="10">
    <source>
        <dbReference type="ARBA" id="ARBA00023136"/>
    </source>
</evidence>
<evidence type="ECO:0000256" key="2">
    <source>
        <dbReference type="ARBA" id="ARBA00022475"/>
    </source>
</evidence>
<feature type="transmembrane region" description="Helical" evidence="11">
    <location>
        <begin position="53"/>
        <end position="73"/>
    </location>
</feature>
<feature type="transmembrane region" description="Helical" evidence="11">
    <location>
        <begin position="106"/>
        <end position="123"/>
    </location>
</feature>
<sequence length="129" mass="13503">MKVIDFLWILSGVLLNAAAQLLLKSGANSVGEINMSAGASALWRTATGLAMHPGILGGLACYAISVVVWIVALSRVEVSVAYPMLSIGYVVNALLAWWLFGESVGLQRWLGIGVIIVGVILVARSGHSA</sequence>
<reference evidence="13 14" key="1">
    <citation type="submission" date="2024-03" db="EMBL/GenBank/DDBJ databases">
        <title>Novel species of the genus Variovorax.</title>
        <authorList>
            <person name="Liu Q."/>
            <person name="Xin Y.-H."/>
        </authorList>
    </citation>
    <scope>NUCLEOTIDE SEQUENCE [LARGE SCALE GENOMIC DNA]</scope>
    <source>
        <strain evidence="13 14">KACC 18899</strain>
    </source>
</reference>
<dbReference type="InterPro" id="IPR000620">
    <property type="entry name" value="EamA_dom"/>
</dbReference>
<dbReference type="InterPro" id="IPR000390">
    <property type="entry name" value="Small_drug/metabolite_transptr"/>
</dbReference>
<comment type="caution">
    <text evidence="13">The sequence shown here is derived from an EMBL/GenBank/DDBJ whole genome shotgun (WGS) entry which is preliminary data.</text>
</comment>